<sequence length="261" mass="29906">MPRGKNLDFHRNIGAEMAENEEEYFIIRYSGPKTSRDAVYNYVTGKTSNYKEYSELVNDMEVKRAQNVKDFFSALSSMKYENVVPPESHSISVLPNTPISVREALMNGKRHKMNSSNWGKIMKKAVPRKRPEGEKYTELSPNEESSKPTTSSTNGPLSESQSEPKRRRIIRIIRKVRTPRQKLPLWVLDHAAGKMKPPSPNSNISANYGECVPKEEEPDPVVDSKEEIRTCPPPWTDRRCHQVFDSQALKLHNISFEKNKS</sequence>
<keyword evidence="3" id="KW-1185">Reference proteome</keyword>
<reference evidence="2" key="2">
    <citation type="submission" date="2022-06" db="UniProtKB">
        <authorList>
            <consortium name="EnsemblMetazoa"/>
        </authorList>
    </citation>
    <scope>IDENTIFICATION</scope>
    <source>
        <strain evidence="2">DF5081</strain>
    </source>
</reference>
<organism evidence="2 3">
    <name type="scientific">Caenorhabditis japonica</name>
    <dbReference type="NCBI Taxonomy" id="281687"/>
    <lineage>
        <taxon>Eukaryota</taxon>
        <taxon>Metazoa</taxon>
        <taxon>Ecdysozoa</taxon>
        <taxon>Nematoda</taxon>
        <taxon>Chromadorea</taxon>
        <taxon>Rhabditida</taxon>
        <taxon>Rhabditina</taxon>
        <taxon>Rhabditomorpha</taxon>
        <taxon>Rhabditoidea</taxon>
        <taxon>Rhabditidae</taxon>
        <taxon>Peloderinae</taxon>
        <taxon>Caenorhabditis</taxon>
    </lineage>
</organism>
<dbReference type="AlphaFoldDB" id="A0A8R1DV74"/>
<evidence type="ECO:0000313" key="2">
    <source>
        <dbReference type="EnsemblMetazoa" id="CJA12441.1"/>
    </source>
</evidence>
<evidence type="ECO:0000256" key="1">
    <source>
        <dbReference type="SAM" id="MobiDB-lite"/>
    </source>
</evidence>
<feature type="region of interest" description="Disordered" evidence="1">
    <location>
        <begin position="112"/>
        <end position="168"/>
    </location>
</feature>
<protein>
    <submittedName>
        <fullName evidence="2">Uncharacterized protein</fullName>
    </submittedName>
</protein>
<accession>A0A8R1DV74</accession>
<feature type="compositionally biased region" description="Polar residues" evidence="1">
    <location>
        <begin position="139"/>
        <end position="161"/>
    </location>
</feature>
<dbReference type="EnsemblMetazoa" id="CJA12441.1">
    <property type="protein sequence ID" value="CJA12441.1"/>
    <property type="gene ID" value="WBGene00131645"/>
</dbReference>
<reference evidence="3" key="1">
    <citation type="submission" date="2010-08" db="EMBL/GenBank/DDBJ databases">
        <authorList>
            <consortium name="Caenorhabditis japonica Sequencing Consortium"/>
            <person name="Wilson R.K."/>
        </authorList>
    </citation>
    <scope>NUCLEOTIDE SEQUENCE [LARGE SCALE GENOMIC DNA]</scope>
    <source>
        <strain evidence="3">DF5081</strain>
    </source>
</reference>
<dbReference type="Proteomes" id="UP000005237">
    <property type="component" value="Unassembled WGS sequence"/>
</dbReference>
<proteinExistence type="predicted"/>
<name>A0A8R1DV74_CAEJA</name>
<evidence type="ECO:0000313" key="3">
    <source>
        <dbReference type="Proteomes" id="UP000005237"/>
    </source>
</evidence>